<dbReference type="Pfam" id="PF09664">
    <property type="entry name" value="DUF2399"/>
    <property type="match status" value="1"/>
</dbReference>
<dbReference type="NCBIfam" id="TIGR02679">
    <property type="entry name" value="TIGR02679 family protein"/>
    <property type="match status" value="1"/>
</dbReference>
<gene>
    <name evidence="3" type="ORF">KZJ38_01125</name>
</gene>
<dbReference type="EMBL" id="CP080095">
    <property type="protein sequence ID" value="QYD69032.1"/>
    <property type="molecule type" value="Genomic_DNA"/>
</dbReference>
<feature type="domain" description="DUF2399" evidence="1">
    <location>
        <begin position="261"/>
        <end position="413"/>
    </location>
</feature>
<evidence type="ECO:0000259" key="1">
    <source>
        <dbReference type="Pfam" id="PF09664"/>
    </source>
</evidence>
<accession>A0ABX8UJ49</accession>
<organism evidence="3 4">
    <name type="scientific">Paraburkholderia edwinii</name>
    <dbReference type="NCBI Taxonomy" id="2861782"/>
    <lineage>
        <taxon>Bacteria</taxon>
        <taxon>Pseudomonadati</taxon>
        <taxon>Pseudomonadota</taxon>
        <taxon>Betaproteobacteria</taxon>
        <taxon>Burkholderiales</taxon>
        <taxon>Burkholderiaceae</taxon>
        <taxon>Paraburkholderia</taxon>
    </lineage>
</organism>
<evidence type="ECO:0000259" key="2">
    <source>
        <dbReference type="Pfam" id="PF11796"/>
    </source>
</evidence>
<dbReference type="RefSeq" id="WP_219798407.1">
    <property type="nucleotide sequence ID" value="NZ_CP080095.1"/>
</dbReference>
<sequence>MKGESNRKLHNLLGRPELAALRQRLRERFSRLAADESPPFIRLARLLPAEYEALAMMTGRPASGAQSIVLDVAAVDAALNAAGVANSLKEALEELDGPIAAAVTKSEREAEWTALRNRCEDPRIARLFDSTGSIGLLKRLAKADLHAAGRLLQHASAVLSRLPAKGVPRSQLAADVLGDAHALDNGQPIATLVLAVYRRTQSIEEIAESGIDGSTERLSESVREVWAKAGVVVNELARPALILNVPVQSENLFCDEGEPVYLSLRRLLRRAPTWDVRGRDVYVCENPNVVAIAADQLGGACAPLVCTDGMPAAAQRVLLDQLVASGAQLLYHGDFDWAGIGIASHVIRNWAAKPWRYGRAEYEAAVSKVPHAEGNLTGLSVTALWDPLLTESMERHRIGIAEEAVSGELLADLDRRLR</sequence>
<reference evidence="3 4" key="1">
    <citation type="submission" date="2021-07" db="EMBL/GenBank/DDBJ databases">
        <title>Paraburkholderia edwinii protects Aspergillus sp. from phenazines by acting as a toxin sponge.</title>
        <authorList>
            <person name="Dahlstrom K.M."/>
            <person name="Newman D.K."/>
        </authorList>
    </citation>
    <scope>NUCLEOTIDE SEQUENCE [LARGE SCALE GENOMIC DNA]</scope>
    <source>
        <strain evidence="3 4">Pe01</strain>
    </source>
</reference>
<keyword evidence="4" id="KW-1185">Reference proteome</keyword>
<dbReference type="InterPro" id="IPR024466">
    <property type="entry name" value="CHP02679_N"/>
</dbReference>
<dbReference type="InterPro" id="IPR013495">
    <property type="entry name" value="CHP02679"/>
</dbReference>
<protein>
    <submittedName>
        <fullName evidence="3">TIGR02679 family protein</fullName>
    </submittedName>
</protein>
<evidence type="ECO:0000313" key="4">
    <source>
        <dbReference type="Proteomes" id="UP000826462"/>
    </source>
</evidence>
<dbReference type="Proteomes" id="UP000826462">
    <property type="component" value="Chromosome 1"/>
</dbReference>
<dbReference type="InterPro" id="IPR024465">
    <property type="entry name" value="DUF2399"/>
</dbReference>
<name>A0ABX8UJ49_9BURK</name>
<feature type="domain" description="Conserved hypothetical protein CHP02679 N terminus" evidence="2">
    <location>
        <begin position="41"/>
        <end position="246"/>
    </location>
</feature>
<dbReference type="Pfam" id="PF11796">
    <property type="entry name" value="DUF3323"/>
    <property type="match status" value="1"/>
</dbReference>
<evidence type="ECO:0000313" key="3">
    <source>
        <dbReference type="EMBL" id="QYD69032.1"/>
    </source>
</evidence>
<proteinExistence type="predicted"/>